<sequence>MARSHISQYHPKVAKKAFRTATRDAGIRYVDAITALKQTQAQEKTLSNPSTRRNPGRMDGAQWNGDSFICTKDVDGHHLQSDIESDYEDDKYEEQNCATRRQEVSLLDMAKPMKKRGIAKHFEIVRTVQRTIPFDEGLEFEEGSECWDIMSHIGDEDSEWEEVYHEEKVEEKVKAVRPTYSAILRENR</sequence>
<gene>
    <name evidence="1" type="ORF">WG66_16859</name>
</gene>
<organism evidence="1 2">
    <name type="scientific">Moniliophthora roreri</name>
    <name type="common">Frosty pod rot fungus</name>
    <name type="synonym">Monilia roreri</name>
    <dbReference type="NCBI Taxonomy" id="221103"/>
    <lineage>
        <taxon>Eukaryota</taxon>
        <taxon>Fungi</taxon>
        <taxon>Dikarya</taxon>
        <taxon>Basidiomycota</taxon>
        <taxon>Agaricomycotina</taxon>
        <taxon>Agaricomycetes</taxon>
        <taxon>Agaricomycetidae</taxon>
        <taxon>Agaricales</taxon>
        <taxon>Marasmiineae</taxon>
        <taxon>Marasmiaceae</taxon>
        <taxon>Moniliophthora</taxon>
    </lineage>
</organism>
<dbReference type="EMBL" id="LATX01002379">
    <property type="protein sequence ID" value="KTB30572.1"/>
    <property type="molecule type" value="Genomic_DNA"/>
</dbReference>
<proteinExistence type="predicted"/>
<dbReference type="eggNOG" id="ENOG502RBMW">
    <property type="taxonomic scope" value="Eukaryota"/>
</dbReference>
<name>A0A0W0F2N7_MONRR</name>
<dbReference type="Proteomes" id="UP000054988">
    <property type="component" value="Unassembled WGS sequence"/>
</dbReference>
<dbReference type="AlphaFoldDB" id="A0A0W0F2N7"/>
<comment type="caution">
    <text evidence="1">The sequence shown here is derived from an EMBL/GenBank/DDBJ whole genome shotgun (WGS) entry which is preliminary data.</text>
</comment>
<protein>
    <submittedName>
        <fullName evidence="1">Uncharacterized protein</fullName>
    </submittedName>
</protein>
<evidence type="ECO:0000313" key="2">
    <source>
        <dbReference type="Proteomes" id="UP000054988"/>
    </source>
</evidence>
<evidence type="ECO:0000313" key="1">
    <source>
        <dbReference type="EMBL" id="KTB30572.1"/>
    </source>
</evidence>
<accession>A0A0W0F2N7</accession>
<reference evidence="1 2" key="1">
    <citation type="submission" date="2015-12" db="EMBL/GenBank/DDBJ databases">
        <title>Draft genome sequence of Moniliophthora roreri, the causal agent of frosty pod rot of cacao.</title>
        <authorList>
            <person name="Aime M.C."/>
            <person name="Diaz-Valderrama J.R."/>
            <person name="Kijpornyongpan T."/>
            <person name="Phillips-Mora W."/>
        </authorList>
    </citation>
    <scope>NUCLEOTIDE SEQUENCE [LARGE SCALE GENOMIC DNA]</scope>
    <source>
        <strain evidence="1 2">MCA 2952</strain>
    </source>
</reference>